<organism evidence="1 2">
    <name type="scientific">Cyanoderma ruficeps</name>
    <name type="common">rufous-capped babbler</name>
    <dbReference type="NCBI Taxonomy" id="181631"/>
    <lineage>
        <taxon>Eukaryota</taxon>
        <taxon>Metazoa</taxon>
        <taxon>Chordata</taxon>
        <taxon>Craniata</taxon>
        <taxon>Vertebrata</taxon>
        <taxon>Euteleostomi</taxon>
        <taxon>Archelosauria</taxon>
        <taxon>Archosauria</taxon>
        <taxon>Dinosauria</taxon>
        <taxon>Saurischia</taxon>
        <taxon>Theropoda</taxon>
        <taxon>Coelurosauria</taxon>
        <taxon>Aves</taxon>
        <taxon>Neognathae</taxon>
        <taxon>Neoaves</taxon>
        <taxon>Telluraves</taxon>
        <taxon>Australaves</taxon>
        <taxon>Passeriformes</taxon>
        <taxon>Sylvioidea</taxon>
        <taxon>Timaliidae</taxon>
        <taxon>Cyanoderma</taxon>
    </lineage>
</organism>
<reference evidence="1" key="2">
    <citation type="submission" date="2025-09" db="UniProtKB">
        <authorList>
            <consortium name="Ensembl"/>
        </authorList>
    </citation>
    <scope>IDENTIFICATION</scope>
</reference>
<dbReference type="AlphaFoldDB" id="A0A8C3QXV0"/>
<dbReference type="Ensembl" id="ENSCRFT00000013197.1">
    <property type="protein sequence ID" value="ENSCRFP00000012760.1"/>
    <property type="gene ID" value="ENSCRFG00000009899.1"/>
</dbReference>
<reference evidence="1" key="1">
    <citation type="submission" date="2025-08" db="UniProtKB">
        <authorList>
            <consortium name="Ensembl"/>
        </authorList>
    </citation>
    <scope>IDENTIFICATION</scope>
</reference>
<protein>
    <submittedName>
        <fullName evidence="1">Uncharacterized protein</fullName>
    </submittedName>
</protein>
<name>A0A8C3QXV0_9PASS</name>
<evidence type="ECO:0000313" key="1">
    <source>
        <dbReference type="Ensembl" id="ENSCRFP00000012760.1"/>
    </source>
</evidence>
<accession>A0A8C3QXV0</accession>
<proteinExistence type="predicted"/>
<evidence type="ECO:0000313" key="2">
    <source>
        <dbReference type="Proteomes" id="UP000694396"/>
    </source>
</evidence>
<sequence length="145" mass="15042">MSYYGYQYKQQCFIPGGMKSPAPAFPQPCPGPGLLPCSSCSPCSPCSPSGAKLCTVRKTSAGPGCVETRVVEGHRCCSSSSSSSSSCGASRCLGPWPGSCPAPFPQPLARGGEVAVLGGCPQVCRDSSCPYSYQWAKSYQYSCGQ</sequence>
<keyword evidence="2" id="KW-1185">Reference proteome</keyword>
<dbReference type="Proteomes" id="UP000694396">
    <property type="component" value="Unplaced"/>
</dbReference>